<gene>
    <name evidence="1" type="ORF">S01H1_58478</name>
</gene>
<dbReference type="InterPro" id="IPR013785">
    <property type="entry name" value="Aldolase_TIM"/>
</dbReference>
<feature type="non-terminal residue" evidence="1">
    <location>
        <position position="57"/>
    </location>
</feature>
<name>X0W9M3_9ZZZZ</name>
<evidence type="ECO:0008006" key="2">
    <source>
        <dbReference type="Google" id="ProtNLM"/>
    </source>
</evidence>
<comment type="caution">
    <text evidence="1">The sequence shown here is derived from an EMBL/GenBank/DDBJ whole genome shotgun (WGS) entry which is preliminary data.</text>
</comment>
<accession>X0W9M3</accession>
<reference evidence="1" key="1">
    <citation type="journal article" date="2014" name="Front. Microbiol.">
        <title>High frequency of phylogenetically diverse reductive dehalogenase-homologous genes in deep subseafloor sedimentary metagenomes.</title>
        <authorList>
            <person name="Kawai M."/>
            <person name="Futagami T."/>
            <person name="Toyoda A."/>
            <person name="Takaki Y."/>
            <person name="Nishi S."/>
            <person name="Hori S."/>
            <person name="Arai W."/>
            <person name="Tsubouchi T."/>
            <person name="Morono Y."/>
            <person name="Uchiyama I."/>
            <person name="Ito T."/>
            <person name="Fujiyama A."/>
            <person name="Inagaki F."/>
            <person name="Takami H."/>
        </authorList>
    </citation>
    <scope>NUCLEOTIDE SEQUENCE</scope>
    <source>
        <strain evidence="1">Expedition CK06-06</strain>
    </source>
</reference>
<dbReference type="AlphaFoldDB" id="X0W9M3"/>
<evidence type="ECO:0000313" key="1">
    <source>
        <dbReference type="EMBL" id="GAG19922.1"/>
    </source>
</evidence>
<dbReference type="Gene3D" id="3.20.20.70">
    <property type="entry name" value="Aldolase class I"/>
    <property type="match status" value="1"/>
</dbReference>
<proteinExistence type="predicted"/>
<protein>
    <recommendedName>
        <fullName evidence="2">Triose-phosphate isomerase</fullName>
    </recommendedName>
</protein>
<organism evidence="1">
    <name type="scientific">marine sediment metagenome</name>
    <dbReference type="NCBI Taxonomy" id="412755"/>
    <lineage>
        <taxon>unclassified sequences</taxon>
        <taxon>metagenomes</taxon>
        <taxon>ecological metagenomes</taxon>
    </lineage>
</organism>
<dbReference type="EMBL" id="BARS01038202">
    <property type="protein sequence ID" value="GAG19922.1"/>
    <property type="molecule type" value="Genomic_DNA"/>
</dbReference>
<sequence>MIFVNFKTYRQGTGEAAIKLIQICQAVEKKTSVKIFPVVQTADIFRIVKETNGPVWA</sequence>